<dbReference type="Pfam" id="PF00725">
    <property type="entry name" value="3HCDH"/>
    <property type="match status" value="1"/>
</dbReference>
<dbReference type="GO" id="GO:0070403">
    <property type="term" value="F:NAD+ binding"/>
    <property type="evidence" value="ECO:0007669"/>
    <property type="project" value="InterPro"/>
</dbReference>
<keyword evidence="5" id="KW-0560">Oxidoreductase</keyword>
<dbReference type="AlphaFoldDB" id="A0A8J6J1Q5"/>
<comment type="similarity">
    <text evidence="2">Belongs to the 3-hydroxyacyl-CoA dehydrogenase family.</text>
</comment>
<keyword evidence="4" id="KW-0442">Lipid degradation</keyword>
<dbReference type="PANTHER" id="PTHR48075:SF7">
    <property type="entry name" value="3-HYDROXYACYL-COA DEHYDROGENASE-RELATED"/>
    <property type="match status" value="1"/>
</dbReference>
<accession>A0A8J6J1Q5</accession>
<comment type="caution">
    <text evidence="11">The sequence shown here is derived from an EMBL/GenBank/DDBJ whole genome shotgun (WGS) entry which is preliminary data.</text>
</comment>
<gene>
    <name evidence="11" type="ORF">H8S57_12835</name>
</gene>
<dbReference type="SUPFAM" id="SSF48179">
    <property type="entry name" value="6-phosphogluconate dehydrogenase C-terminal domain-like"/>
    <property type="match status" value="2"/>
</dbReference>
<evidence type="ECO:0000256" key="2">
    <source>
        <dbReference type="ARBA" id="ARBA00009463"/>
    </source>
</evidence>
<name>A0A8J6J1Q5_9FIRM</name>
<comment type="pathway">
    <text evidence="1">Lipid metabolism; fatty acid beta-oxidation.</text>
</comment>
<dbReference type="Proteomes" id="UP000661435">
    <property type="component" value="Unassembled WGS sequence"/>
</dbReference>
<organism evidence="11 12">
    <name type="scientific">Lawsonibacter hominis</name>
    <dbReference type="NCBI Taxonomy" id="2763053"/>
    <lineage>
        <taxon>Bacteria</taxon>
        <taxon>Bacillati</taxon>
        <taxon>Bacillota</taxon>
        <taxon>Clostridia</taxon>
        <taxon>Eubacteriales</taxon>
        <taxon>Oscillospiraceae</taxon>
        <taxon>Lawsonibacter</taxon>
    </lineage>
</organism>
<dbReference type="RefSeq" id="WP_186908431.1">
    <property type="nucleotide sequence ID" value="NZ_JACOPP010000021.1"/>
</dbReference>
<evidence type="ECO:0000256" key="4">
    <source>
        <dbReference type="ARBA" id="ARBA00022963"/>
    </source>
</evidence>
<dbReference type="Pfam" id="PF02737">
    <property type="entry name" value="3HCDH_N"/>
    <property type="match status" value="1"/>
</dbReference>
<dbReference type="GO" id="GO:0006635">
    <property type="term" value="P:fatty acid beta-oxidation"/>
    <property type="evidence" value="ECO:0007669"/>
    <property type="project" value="UniProtKB-UniPathway"/>
</dbReference>
<dbReference type="GO" id="GO:0003857">
    <property type="term" value="F:(3S)-3-hydroxyacyl-CoA dehydrogenase (NAD+) activity"/>
    <property type="evidence" value="ECO:0007669"/>
    <property type="project" value="UniProtKB-EC"/>
</dbReference>
<dbReference type="Gene3D" id="3.90.226.10">
    <property type="entry name" value="2-enoyl-CoA Hydratase, Chain A, domain 1"/>
    <property type="match status" value="1"/>
</dbReference>
<evidence type="ECO:0000256" key="5">
    <source>
        <dbReference type="ARBA" id="ARBA00023002"/>
    </source>
</evidence>
<dbReference type="InterPro" id="IPR029045">
    <property type="entry name" value="ClpP/crotonase-like_dom_sf"/>
</dbReference>
<proteinExistence type="inferred from homology"/>
<dbReference type="InterPro" id="IPR008927">
    <property type="entry name" value="6-PGluconate_DH-like_C_sf"/>
</dbReference>
<dbReference type="InterPro" id="IPR006108">
    <property type="entry name" value="3HC_DH_C"/>
</dbReference>
<dbReference type="InterPro" id="IPR006176">
    <property type="entry name" value="3-OHacyl-CoA_DH_NAD-bd"/>
</dbReference>
<dbReference type="SUPFAM" id="SSF51735">
    <property type="entry name" value="NAD(P)-binding Rossmann-fold domains"/>
    <property type="match status" value="1"/>
</dbReference>
<keyword evidence="12" id="KW-1185">Reference proteome</keyword>
<dbReference type="SUPFAM" id="SSF52096">
    <property type="entry name" value="ClpP/crotonase"/>
    <property type="match status" value="1"/>
</dbReference>
<dbReference type="InterPro" id="IPR036291">
    <property type="entry name" value="NAD(P)-bd_dom_sf"/>
</dbReference>
<sequence length="791" mass="88026">MDCINKTTSFSIQKAAVIGAGTMGAGIAALVADAGIPVILLDIVPPKLTEEDVIKGVDTKSRTFRDRFAQGGKERVCDPKRGTIYDPEHATLITVGNLEDDLELLRDCDWVVEVIIEDLKAKQDLLEKIRTYLKPGAFISSNTSGVSITGIAQGLPREMRKQFLGTHFFNPPRYMHLLELIPGQETCPDRMAFMKEFGERVLGKGVVVAKDTPNFIGNRIGVYKSVQTFQLMLKYGYDVETVDYLTGPVVGRPRSASFGTTDMVGLDILYHVAGNVREKLLEAGNTEEASAFELPQFIHEMYQNRQLGNKTKGGFYMKASDPSGKKVKLVWDPERKEYVPKKGVKIPIVEEALKGRNTRERLNKLLWDDSDAGRFTWESTKGFLLYSAEKAEEIAWNYQDIDKAMKWGYNWELGPFETWDVIGVERSVQRMRDEGAAIPRWIEERLGRGETSFYNIDPLDRRLSAQYPTVKEYGDSALLDLDDGVLCLEIRTKGNAINESFMEHLLDALDLVEQTPAYRALVLANAGTNFLTGADLTQFLKNAEAGNYEALKESPRRFHKVSLRLKYAQKPVIAAVAGKVLGGGLEFALHCSRVVAHAESYMGLVEVGVGIIPGGGGVKEYLYRCMEKVKPFGFPDLNPVVQKVWKTIATATVSKNAFDARHMCFLRDSDRIVMNRDQLVEEAKKEALRMSVDGFHQTAPKPVKVTGISGRAALDYMISTMRKGNMISDYDVEVLSALARVVTGGDVPKGTLVSERELLDLEAEGNAKLIVTKQALERVRAILTTGKPLRN</sequence>
<evidence type="ECO:0000259" key="9">
    <source>
        <dbReference type="Pfam" id="PF00725"/>
    </source>
</evidence>
<dbReference type="Gene3D" id="3.40.50.720">
    <property type="entry name" value="NAD(P)-binding Rossmann-like Domain"/>
    <property type="match status" value="1"/>
</dbReference>
<comment type="catalytic activity">
    <reaction evidence="8">
        <text>a (3S)-3-hydroxyacyl-CoA + NAD(+) = a 3-oxoacyl-CoA + NADH + H(+)</text>
        <dbReference type="Rhea" id="RHEA:22432"/>
        <dbReference type="ChEBI" id="CHEBI:15378"/>
        <dbReference type="ChEBI" id="CHEBI:57318"/>
        <dbReference type="ChEBI" id="CHEBI:57540"/>
        <dbReference type="ChEBI" id="CHEBI:57945"/>
        <dbReference type="ChEBI" id="CHEBI:90726"/>
        <dbReference type="EC" id="1.1.1.35"/>
    </reaction>
</comment>
<feature type="domain" description="3-hydroxyacyl-CoA dehydrogenase NAD binding" evidence="10">
    <location>
        <begin position="14"/>
        <end position="212"/>
    </location>
</feature>
<evidence type="ECO:0000259" key="10">
    <source>
        <dbReference type="Pfam" id="PF02737"/>
    </source>
</evidence>
<feature type="domain" description="3-hydroxyacyl-CoA dehydrogenase C-terminal" evidence="9">
    <location>
        <begin position="215"/>
        <end position="316"/>
    </location>
</feature>
<evidence type="ECO:0000256" key="1">
    <source>
        <dbReference type="ARBA" id="ARBA00005005"/>
    </source>
</evidence>
<evidence type="ECO:0000256" key="3">
    <source>
        <dbReference type="ARBA" id="ARBA00022832"/>
    </source>
</evidence>
<evidence type="ECO:0000313" key="12">
    <source>
        <dbReference type="Proteomes" id="UP000661435"/>
    </source>
</evidence>
<evidence type="ECO:0000256" key="6">
    <source>
        <dbReference type="ARBA" id="ARBA00023027"/>
    </source>
</evidence>
<keyword evidence="7" id="KW-0443">Lipid metabolism</keyword>
<evidence type="ECO:0000313" key="11">
    <source>
        <dbReference type="EMBL" id="MBC5734602.1"/>
    </source>
</evidence>
<reference evidence="11" key="1">
    <citation type="submission" date="2020-08" db="EMBL/GenBank/DDBJ databases">
        <title>Genome public.</title>
        <authorList>
            <person name="Liu C."/>
            <person name="Sun Q."/>
        </authorList>
    </citation>
    <scope>NUCLEOTIDE SEQUENCE</scope>
    <source>
        <strain evidence="11">NSJ-51</strain>
    </source>
</reference>
<dbReference type="Gene3D" id="1.10.1040.50">
    <property type="match status" value="1"/>
</dbReference>
<evidence type="ECO:0000256" key="8">
    <source>
        <dbReference type="ARBA" id="ARBA00049556"/>
    </source>
</evidence>
<dbReference type="Pfam" id="PF00378">
    <property type="entry name" value="ECH_1"/>
    <property type="match status" value="1"/>
</dbReference>
<dbReference type="InterPro" id="IPR001753">
    <property type="entry name" value="Enoyl-CoA_hydra/iso"/>
</dbReference>
<dbReference type="CDD" id="cd06558">
    <property type="entry name" value="crotonase-like"/>
    <property type="match status" value="1"/>
</dbReference>
<dbReference type="EMBL" id="JACOPP010000021">
    <property type="protein sequence ID" value="MBC5734602.1"/>
    <property type="molecule type" value="Genomic_DNA"/>
</dbReference>
<evidence type="ECO:0000256" key="7">
    <source>
        <dbReference type="ARBA" id="ARBA00023098"/>
    </source>
</evidence>
<dbReference type="UniPathway" id="UPA00659"/>
<keyword evidence="3" id="KW-0276">Fatty acid metabolism</keyword>
<dbReference type="PANTHER" id="PTHR48075">
    <property type="entry name" value="3-HYDROXYACYL-COA DEHYDROGENASE FAMILY PROTEIN"/>
    <property type="match status" value="1"/>
</dbReference>
<protein>
    <submittedName>
        <fullName evidence="11">Enoyl-CoA hydratase/isomerase family protein</fullName>
    </submittedName>
</protein>
<keyword evidence="6" id="KW-0520">NAD</keyword>